<organism evidence="2 3">
    <name type="scientific">Xanthomonas phage FoX7</name>
    <dbReference type="NCBI Taxonomy" id="2723903"/>
    <lineage>
        <taxon>Viruses</taxon>
        <taxon>Duplodnaviria</taxon>
        <taxon>Heunggongvirae</taxon>
        <taxon>Uroviricota</taxon>
        <taxon>Caudoviricetes</taxon>
        <taxon>Lindbergviridae</taxon>
        <taxon>Carpasinavirus</taxon>
        <taxon>Carpasinavirus FoX6</taxon>
        <taxon>Carpasinavirus XcP1</taxon>
    </lineage>
</organism>
<sequence length="34" mass="3720">MPGSAGHLRTASTGQSRSLVMDWPRPRSPTRVLN</sequence>
<feature type="region of interest" description="Disordered" evidence="1">
    <location>
        <begin position="1"/>
        <end position="34"/>
    </location>
</feature>
<accession>A0A858NQI2</accession>
<proteinExistence type="predicted"/>
<gene>
    <name evidence="2" type="ORF">XccvBFoX7_gp08</name>
</gene>
<dbReference type="Proteomes" id="UP000671870">
    <property type="component" value="Segment"/>
</dbReference>
<evidence type="ECO:0000313" key="2">
    <source>
        <dbReference type="EMBL" id="QJB22165.1"/>
    </source>
</evidence>
<reference evidence="2" key="1">
    <citation type="submission" date="2020-03" db="EMBL/GenBank/DDBJ databases">
        <title>Development of an integrated pest management strategy to control Xanthomonas campestris pv. campestris by using bacteriophages.</title>
        <authorList>
            <person name="Fortuna K.J."/>
            <person name="Holtappels D."/>
            <person name="Lavigne R."/>
            <person name="Wagemans J."/>
        </authorList>
    </citation>
    <scope>NUCLEOTIDE SEQUENCE</scope>
</reference>
<name>A0A858NQI2_9CAUD</name>
<evidence type="ECO:0000256" key="1">
    <source>
        <dbReference type="SAM" id="MobiDB-lite"/>
    </source>
</evidence>
<protein>
    <submittedName>
        <fullName evidence="2">Uncharacterized protein</fullName>
    </submittedName>
</protein>
<dbReference type="EMBL" id="MT161387">
    <property type="protein sequence ID" value="QJB22165.1"/>
    <property type="molecule type" value="Genomic_DNA"/>
</dbReference>
<evidence type="ECO:0000313" key="3">
    <source>
        <dbReference type="Proteomes" id="UP000671870"/>
    </source>
</evidence>